<dbReference type="EMBL" id="WSTA01000008">
    <property type="protein sequence ID" value="MWB97572.1"/>
    <property type="molecule type" value="Genomic_DNA"/>
</dbReference>
<evidence type="ECO:0000313" key="2">
    <source>
        <dbReference type="Proteomes" id="UP000438182"/>
    </source>
</evidence>
<reference evidence="1 2" key="1">
    <citation type="submission" date="2019-12" db="EMBL/GenBank/DDBJ databases">
        <authorList>
            <person name="Kim Y.S."/>
        </authorList>
    </citation>
    <scope>NUCLEOTIDE SEQUENCE [LARGE SCALE GENOMIC DNA]</scope>
    <source>
        <strain evidence="1 2">MMS17-SY077</strain>
    </source>
</reference>
<proteinExistence type="predicted"/>
<organism evidence="1 2">
    <name type="scientific">Agromyces seonyuensis</name>
    <dbReference type="NCBI Taxonomy" id="2662446"/>
    <lineage>
        <taxon>Bacteria</taxon>
        <taxon>Bacillati</taxon>
        <taxon>Actinomycetota</taxon>
        <taxon>Actinomycetes</taxon>
        <taxon>Micrococcales</taxon>
        <taxon>Microbacteriaceae</taxon>
        <taxon>Agromyces</taxon>
    </lineage>
</organism>
<keyword evidence="2" id="KW-1185">Reference proteome</keyword>
<sequence length="122" mass="13669">MRSRVRLDVTGDRIRLWLGDEQKQLVREVILYHVARPGGEGRTVMCLGSSADFLMRTLEKVRSDETDFEVAEVHAITAALLMTPSIVLSEESFYEQIGFFREHAIGLGNGLLISLDARCSAE</sequence>
<comment type="caution">
    <text evidence="1">The sequence shown here is derived from an EMBL/GenBank/DDBJ whole genome shotgun (WGS) entry which is preliminary data.</text>
</comment>
<accession>A0A6I4NWV4</accession>
<evidence type="ECO:0000313" key="1">
    <source>
        <dbReference type="EMBL" id="MWB97572.1"/>
    </source>
</evidence>
<protein>
    <submittedName>
        <fullName evidence="1">Uncharacterized protein</fullName>
    </submittedName>
</protein>
<name>A0A6I4NWV4_9MICO</name>
<dbReference type="AlphaFoldDB" id="A0A6I4NWV4"/>
<dbReference type="RefSeq" id="WP_160422916.1">
    <property type="nucleotide sequence ID" value="NZ_WSTA01000008.1"/>
</dbReference>
<dbReference type="Proteomes" id="UP000438182">
    <property type="component" value="Unassembled WGS sequence"/>
</dbReference>
<gene>
    <name evidence="1" type="ORF">GB864_03240</name>
</gene>